<protein>
    <submittedName>
        <fullName evidence="1">Uncharacterized protein</fullName>
    </submittedName>
</protein>
<sequence>MLDQVVINGHDLVVILKRHDAPSHLTIGRIFLTYRLVF</sequence>
<proteinExistence type="predicted"/>
<evidence type="ECO:0000313" key="2">
    <source>
        <dbReference type="Proteomes" id="UP000008004"/>
    </source>
</evidence>
<gene>
    <name evidence="1" type="ordered locus">OCU_14180</name>
</gene>
<dbReference type="KEGG" id="mia:OCU_14180"/>
<accession>H8IIV6</accession>
<organism evidence="1 2">
    <name type="scientific">Mycobacterium intracellulare (strain ATCC 13950 / DSM 43223 / JCM 6384 / NCTC 13025 / 3600)</name>
    <dbReference type="NCBI Taxonomy" id="487521"/>
    <lineage>
        <taxon>Bacteria</taxon>
        <taxon>Bacillati</taxon>
        <taxon>Actinomycetota</taxon>
        <taxon>Actinomycetes</taxon>
        <taxon>Mycobacteriales</taxon>
        <taxon>Mycobacteriaceae</taxon>
        <taxon>Mycobacterium</taxon>
        <taxon>Mycobacterium avium complex (MAC)</taxon>
    </lineage>
</organism>
<evidence type="ECO:0000313" key="1">
    <source>
        <dbReference type="EMBL" id="AFC42637.1"/>
    </source>
</evidence>
<dbReference type="EMBL" id="CP003322">
    <property type="protein sequence ID" value="AFC42637.1"/>
    <property type="molecule type" value="Genomic_DNA"/>
</dbReference>
<dbReference type="HOGENOM" id="CLU_3330414_0_0_11"/>
<dbReference type="AlphaFoldDB" id="H8IIV6"/>
<reference evidence="1 2" key="1">
    <citation type="journal article" date="2012" name="J. Bacteriol.">
        <title>Complete genome sequence of Mycobacterium intracellulare strain ATCC 13950T.</title>
        <authorList>
            <person name="Kim B.J."/>
            <person name="Choi B.S."/>
            <person name="Lim J.S."/>
            <person name="Choi I.Y."/>
            <person name="Lee J.H."/>
            <person name="Chun J."/>
            <person name="Kook Y.H."/>
            <person name="Kim B.J."/>
        </authorList>
    </citation>
    <scope>NUCLEOTIDE SEQUENCE [LARGE SCALE GENOMIC DNA]</scope>
    <source>
        <strain evidence="2">ATCC 13950 / DSM 43223 / JCM 6384 / NCTC 13025 / 3600</strain>
    </source>
</reference>
<name>H8IIV6_MYCIA</name>
<dbReference type="Proteomes" id="UP000008004">
    <property type="component" value="Chromosome"/>
</dbReference>